<dbReference type="InterPro" id="IPR000524">
    <property type="entry name" value="Tscrpt_reg_HTH_GntR"/>
</dbReference>
<dbReference type="InterPro" id="IPR011711">
    <property type="entry name" value="GntR_C"/>
</dbReference>
<accession>A0A931IIR6</accession>
<dbReference type="RefSeq" id="WP_196153052.1">
    <property type="nucleotide sequence ID" value="NZ_JADMLG010000017.1"/>
</dbReference>
<name>A0A931IIR6_9NOCA</name>
<dbReference type="InterPro" id="IPR036390">
    <property type="entry name" value="WH_DNA-bd_sf"/>
</dbReference>
<dbReference type="PROSITE" id="PS50949">
    <property type="entry name" value="HTH_GNTR"/>
    <property type="match status" value="1"/>
</dbReference>
<dbReference type="Proteomes" id="UP000655751">
    <property type="component" value="Unassembled WGS sequence"/>
</dbReference>
<dbReference type="SUPFAM" id="SSF48008">
    <property type="entry name" value="GntR ligand-binding domain-like"/>
    <property type="match status" value="1"/>
</dbReference>
<comment type="caution">
    <text evidence="5">The sequence shown here is derived from an EMBL/GenBank/DDBJ whole genome shotgun (WGS) entry which is preliminary data.</text>
</comment>
<sequence length="275" mass="30134">MTAAERGQSAARRGRVPQRRIAETVAAELRTRILAGDEDYRLPTQDQLVQDFGVSYPSIREALRILETEGLVTVRRGNVGGAEVHRPDEASAAYHLGLALQGARVTLGDLAAGLRMLEPLCAAECAERRDRAATVVPALIENVERSAELVTDGVAFTHTAREFHDLIVAHTPNLTVRYVVSTLVTLWSAQEEAWAEALTQRGEYPSEVEAEAVVRTHRRIATEIEAGRPAEAERLYRTHLAATQALVLDRFDDGVVNASSAGARLSMQSIHRSRL</sequence>
<organism evidence="5 6">
    <name type="scientific">Nocardia bovistercoris</name>
    <dbReference type="NCBI Taxonomy" id="2785916"/>
    <lineage>
        <taxon>Bacteria</taxon>
        <taxon>Bacillati</taxon>
        <taxon>Actinomycetota</taxon>
        <taxon>Actinomycetes</taxon>
        <taxon>Mycobacteriales</taxon>
        <taxon>Nocardiaceae</taxon>
        <taxon>Nocardia</taxon>
    </lineage>
</organism>
<evidence type="ECO:0000313" key="5">
    <source>
        <dbReference type="EMBL" id="MBH0780752.1"/>
    </source>
</evidence>
<reference evidence="5" key="1">
    <citation type="submission" date="2020-11" db="EMBL/GenBank/DDBJ databases">
        <title>Nocardia NEAU-351.nov., a novel actinomycete isolated from the cow dung.</title>
        <authorList>
            <person name="Zhang X."/>
        </authorList>
    </citation>
    <scope>NUCLEOTIDE SEQUENCE</scope>
    <source>
        <strain evidence="5">NEAU-351</strain>
    </source>
</reference>
<evidence type="ECO:0000259" key="4">
    <source>
        <dbReference type="PROSITE" id="PS50949"/>
    </source>
</evidence>
<keyword evidence="1" id="KW-0805">Transcription regulation</keyword>
<evidence type="ECO:0000313" key="6">
    <source>
        <dbReference type="Proteomes" id="UP000655751"/>
    </source>
</evidence>
<gene>
    <name evidence="5" type="ORF">IT779_31230</name>
</gene>
<protein>
    <submittedName>
        <fullName evidence="5">FadR family transcriptional regulator</fullName>
    </submittedName>
</protein>
<evidence type="ECO:0000256" key="3">
    <source>
        <dbReference type="ARBA" id="ARBA00023163"/>
    </source>
</evidence>
<evidence type="ECO:0000256" key="2">
    <source>
        <dbReference type="ARBA" id="ARBA00023125"/>
    </source>
</evidence>
<dbReference type="EMBL" id="JADMLG010000017">
    <property type="protein sequence ID" value="MBH0780752.1"/>
    <property type="molecule type" value="Genomic_DNA"/>
</dbReference>
<dbReference type="SMART" id="SM00895">
    <property type="entry name" value="FCD"/>
    <property type="match status" value="1"/>
</dbReference>
<dbReference type="InterPro" id="IPR036388">
    <property type="entry name" value="WH-like_DNA-bd_sf"/>
</dbReference>
<dbReference type="Gene3D" id="1.20.120.530">
    <property type="entry name" value="GntR ligand-binding domain-like"/>
    <property type="match status" value="1"/>
</dbReference>
<dbReference type="InterPro" id="IPR008920">
    <property type="entry name" value="TF_FadR/GntR_C"/>
</dbReference>
<dbReference type="AlphaFoldDB" id="A0A931IIR6"/>
<feature type="domain" description="HTH gntR-type" evidence="4">
    <location>
        <begin position="15"/>
        <end position="87"/>
    </location>
</feature>
<keyword evidence="6" id="KW-1185">Reference proteome</keyword>
<proteinExistence type="predicted"/>
<dbReference type="Pfam" id="PF07729">
    <property type="entry name" value="FCD"/>
    <property type="match status" value="1"/>
</dbReference>
<dbReference type="SMART" id="SM00345">
    <property type="entry name" value="HTH_GNTR"/>
    <property type="match status" value="1"/>
</dbReference>
<dbReference type="PRINTS" id="PR00035">
    <property type="entry name" value="HTHGNTR"/>
</dbReference>
<dbReference type="Gene3D" id="1.10.10.10">
    <property type="entry name" value="Winged helix-like DNA-binding domain superfamily/Winged helix DNA-binding domain"/>
    <property type="match status" value="1"/>
</dbReference>
<evidence type="ECO:0000256" key="1">
    <source>
        <dbReference type="ARBA" id="ARBA00023015"/>
    </source>
</evidence>
<dbReference type="GO" id="GO:0003677">
    <property type="term" value="F:DNA binding"/>
    <property type="evidence" value="ECO:0007669"/>
    <property type="project" value="UniProtKB-KW"/>
</dbReference>
<dbReference type="PANTHER" id="PTHR43537">
    <property type="entry name" value="TRANSCRIPTIONAL REGULATOR, GNTR FAMILY"/>
    <property type="match status" value="1"/>
</dbReference>
<keyword evidence="3" id="KW-0804">Transcription</keyword>
<dbReference type="PANTHER" id="PTHR43537:SF24">
    <property type="entry name" value="GLUCONATE OPERON TRANSCRIPTIONAL REPRESSOR"/>
    <property type="match status" value="1"/>
</dbReference>
<dbReference type="GO" id="GO:0003700">
    <property type="term" value="F:DNA-binding transcription factor activity"/>
    <property type="evidence" value="ECO:0007669"/>
    <property type="project" value="InterPro"/>
</dbReference>
<dbReference type="SUPFAM" id="SSF46785">
    <property type="entry name" value="Winged helix' DNA-binding domain"/>
    <property type="match status" value="1"/>
</dbReference>
<dbReference type="Pfam" id="PF00392">
    <property type="entry name" value="GntR"/>
    <property type="match status" value="1"/>
</dbReference>
<keyword evidence="2" id="KW-0238">DNA-binding</keyword>